<dbReference type="Proteomes" id="UP001066276">
    <property type="component" value="Chromosome 11"/>
</dbReference>
<accession>A0AAV7LNE3</accession>
<comment type="caution">
    <text evidence="1">The sequence shown here is derived from an EMBL/GenBank/DDBJ whole genome shotgun (WGS) entry which is preliminary data.</text>
</comment>
<evidence type="ECO:0000313" key="1">
    <source>
        <dbReference type="EMBL" id="KAJ1092529.1"/>
    </source>
</evidence>
<organism evidence="1 2">
    <name type="scientific">Pleurodeles waltl</name>
    <name type="common">Iberian ribbed newt</name>
    <dbReference type="NCBI Taxonomy" id="8319"/>
    <lineage>
        <taxon>Eukaryota</taxon>
        <taxon>Metazoa</taxon>
        <taxon>Chordata</taxon>
        <taxon>Craniata</taxon>
        <taxon>Vertebrata</taxon>
        <taxon>Euteleostomi</taxon>
        <taxon>Amphibia</taxon>
        <taxon>Batrachia</taxon>
        <taxon>Caudata</taxon>
        <taxon>Salamandroidea</taxon>
        <taxon>Salamandridae</taxon>
        <taxon>Pleurodelinae</taxon>
        <taxon>Pleurodeles</taxon>
    </lineage>
</organism>
<reference evidence="1" key="1">
    <citation type="journal article" date="2022" name="bioRxiv">
        <title>Sequencing and chromosome-scale assembly of the giantPleurodeles waltlgenome.</title>
        <authorList>
            <person name="Brown T."/>
            <person name="Elewa A."/>
            <person name="Iarovenko S."/>
            <person name="Subramanian E."/>
            <person name="Araus A.J."/>
            <person name="Petzold A."/>
            <person name="Susuki M."/>
            <person name="Suzuki K.-i.T."/>
            <person name="Hayashi T."/>
            <person name="Toyoda A."/>
            <person name="Oliveira C."/>
            <person name="Osipova E."/>
            <person name="Leigh N.D."/>
            <person name="Simon A."/>
            <person name="Yun M.H."/>
        </authorList>
    </citation>
    <scope>NUCLEOTIDE SEQUENCE</scope>
    <source>
        <strain evidence="1">20211129_DDA</strain>
        <tissue evidence="1">Liver</tissue>
    </source>
</reference>
<keyword evidence="2" id="KW-1185">Reference proteome</keyword>
<gene>
    <name evidence="1" type="ORF">NDU88_005639</name>
</gene>
<dbReference type="EMBL" id="JANPWB010000015">
    <property type="protein sequence ID" value="KAJ1092529.1"/>
    <property type="molecule type" value="Genomic_DNA"/>
</dbReference>
<sequence>MRIRQLLCAPCLLETPRSQGARSGGARIPLWAARSCDQDGGADRGSLLRSPKVALSPESDALGECGNKGTGEARC</sequence>
<dbReference type="AlphaFoldDB" id="A0AAV7LNE3"/>
<proteinExistence type="predicted"/>
<protein>
    <submittedName>
        <fullName evidence="1">Uncharacterized protein</fullName>
    </submittedName>
</protein>
<evidence type="ECO:0000313" key="2">
    <source>
        <dbReference type="Proteomes" id="UP001066276"/>
    </source>
</evidence>
<name>A0AAV7LNE3_PLEWA</name>